<comment type="caution">
    <text evidence="2">The sequence shown here is derived from an EMBL/GenBank/DDBJ whole genome shotgun (WGS) entry which is preliminary data.</text>
</comment>
<name>A0AAE9U3Z0_STREQ</name>
<dbReference type="EMBL" id="CABEIY010000008">
    <property type="protein sequence ID" value="VTT27464.1"/>
    <property type="molecule type" value="Genomic_DNA"/>
</dbReference>
<protein>
    <submittedName>
        <fullName evidence="2">Uncharacterized protein</fullName>
    </submittedName>
</protein>
<evidence type="ECO:0000313" key="2">
    <source>
        <dbReference type="EMBL" id="VTT27464.1"/>
    </source>
</evidence>
<dbReference type="Proteomes" id="UP000339049">
    <property type="component" value="Unassembled WGS sequence"/>
</dbReference>
<proteinExistence type="predicted"/>
<evidence type="ECO:0000256" key="1">
    <source>
        <dbReference type="SAM" id="MobiDB-lite"/>
    </source>
</evidence>
<reference evidence="2 3" key="1">
    <citation type="submission" date="2019-05" db="EMBL/GenBank/DDBJ databases">
        <authorList>
            <consortium name="Pathogen Informatics"/>
        </authorList>
    </citation>
    <scope>NUCLEOTIDE SEQUENCE [LARGE SCALE GENOMIC DNA]</scope>
    <source>
        <strain evidence="2 3">NCTC11557</strain>
    </source>
</reference>
<evidence type="ECO:0000313" key="3">
    <source>
        <dbReference type="Proteomes" id="UP000339049"/>
    </source>
</evidence>
<accession>A0AAE9U3Z0</accession>
<feature type="region of interest" description="Disordered" evidence="1">
    <location>
        <begin position="88"/>
        <end position="116"/>
    </location>
</feature>
<gene>
    <name evidence="2" type="ORF">NCTC11557_02427</name>
</gene>
<sequence>MGGRGASSGMSDKGDKYGTEYSTIHKVGNIKFVTQNGKGSQRTPKETMIKNRVYALIDRNKNKPKSIIYFDGSNKRRKQVDLDHKHKEMQPHTHHGYNHNEYDVGKKGGTRLTTKEKKMVERVMKEWYNYNKKRKE</sequence>
<organism evidence="2 3">
    <name type="scientific">Streptococcus dysgalactiae subsp. equisimilis</name>
    <name type="common">Streptococcus equisimilis</name>
    <dbReference type="NCBI Taxonomy" id="119602"/>
    <lineage>
        <taxon>Bacteria</taxon>
        <taxon>Bacillati</taxon>
        <taxon>Bacillota</taxon>
        <taxon>Bacilli</taxon>
        <taxon>Lactobacillales</taxon>
        <taxon>Streptococcaceae</taxon>
        <taxon>Streptococcus</taxon>
    </lineage>
</organism>
<dbReference type="AlphaFoldDB" id="A0AAE9U3Z0"/>